<feature type="domain" description="Peptidase A2" evidence="5">
    <location>
        <begin position="171"/>
        <end position="252"/>
    </location>
</feature>
<comment type="similarity">
    <text evidence="1">Belongs to the DDI1 family.</text>
</comment>
<dbReference type="PANTHER" id="PTHR12917:SF1">
    <property type="entry name" value="AT13091P"/>
    <property type="match status" value="1"/>
</dbReference>
<dbReference type="GO" id="GO:0004190">
    <property type="term" value="F:aspartic-type endopeptidase activity"/>
    <property type="evidence" value="ECO:0007669"/>
    <property type="project" value="UniProtKB-KW"/>
</dbReference>
<evidence type="ECO:0000256" key="4">
    <source>
        <dbReference type="ARBA" id="ARBA00022801"/>
    </source>
</evidence>
<dbReference type="Gene3D" id="3.30.40.10">
    <property type="entry name" value="Zinc/RING finger domain, C3HC4 (zinc finger)"/>
    <property type="match status" value="1"/>
</dbReference>
<dbReference type="EMBL" id="HBEJ01002832">
    <property type="protein sequence ID" value="CAD8361883.1"/>
    <property type="molecule type" value="Transcribed_RNA"/>
</dbReference>
<accession>A0A7S0FI46</accession>
<dbReference type="InterPro" id="IPR001995">
    <property type="entry name" value="Peptidase_A2_cat"/>
</dbReference>
<dbReference type="Pfam" id="PF09668">
    <property type="entry name" value="Asp_protease"/>
    <property type="match status" value="1"/>
</dbReference>
<evidence type="ECO:0000313" key="6">
    <source>
        <dbReference type="EMBL" id="CAD8361883.1"/>
    </source>
</evidence>
<dbReference type="InterPro" id="IPR021109">
    <property type="entry name" value="Peptidase_aspartic_dom_sf"/>
</dbReference>
<dbReference type="GO" id="GO:0006508">
    <property type="term" value="P:proteolysis"/>
    <property type="evidence" value="ECO:0007669"/>
    <property type="project" value="UniProtKB-KW"/>
</dbReference>
<dbReference type="InterPro" id="IPR019103">
    <property type="entry name" value="Peptidase_aspartic_DDI1-type"/>
</dbReference>
<dbReference type="Gene3D" id="2.40.70.10">
    <property type="entry name" value="Acid Proteases"/>
    <property type="match status" value="1"/>
</dbReference>
<protein>
    <recommendedName>
        <fullName evidence="5">Peptidase A2 domain-containing protein</fullName>
    </recommendedName>
</protein>
<organism evidence="6">
    <name type="scientific">Minutocellus polymorphus</name>
    <dbReference type="NCBI Taxonomy" id="265543"/>
    <lineage>
        <taxon>Eukaryota</taxon>
        <taxon>Sar</taxon>
        <taxon>Stramenopiles</taxon>
        <taxon>Ochrophyta</taxon>
        <taxon>Bacillariophyta</taxon>
        <taxon>Mediophyceae</taxon>
        <taxon>Cymatosirophycidae</taxon>
        <taxon>Cymatosirales</taxon>
        <taxon>Cymatosiraceae</taxon>
        <taxon>Minutocellus</taxon>
    </lineage>
</organism>
<dbReference type="InterPro" id="IPR013083">
    <property type="entry name" value="Znf_RING/FYVE/PHD"/>
</dbReference>
<evidence type="ECO:0000256" key="1">
    <source>
        <dbReference type="ARBA" id="ARBA00009136"/>
    </source>
</evidence>
<dbReference type="InterPro" id="IPR011011">
    <property type="entry name" value="Znf_FYVE_PHD"/>
</dbReference>
<keyword evidence="3" id="KW-0064">Aspartyl protease</keyword>
<dbReference type="PANTHER" id="PTHR12917">
    <property type="entry name" value="ASPARTYL PROTEASE DDI-RELATED"/>
    <property type="match status" value="1"/>
</dbReference>
<sequence>MNNTANDEAIARALAHEEQARADAAAASAASSNRNATNANSFGIGIPPAPASRRAGPAAVLGTPGPAPDPVVTCPGFHDLSEFLVSYSQRVTCKLCHRTLSHNDRAYGCVVCQWDICANCATRPPPSYVPPTWSAGNTNANQRYPFGPVPLRRNQTHMCLAPCVLGDGMCVEMMVDSGAQSSVISITLAQQLGLVNRIDRSWRGVASGVGKANIIGRISNVICTLGAGHVEFNMDFIVLDVNERILLLGLDLMRRYKCILDLERDVLIFGGSGGVEVPLLPADEQHVNLRNALSNGCTVS</sequence>
<name>A0A7S0FI46_9STRA</name>
<proteinExistence type="inferred from homology"/>
<reference evidence="6" key="1">
    <citation type="submission" date="2021-01" db="EMBL/GenBank/DDBJ databases">
        <authorList>
            <person name="Corre E."/>
            <person name="Pelletier E."/>
            <person name="Niang G."/>
            <person name="Scheremetjew M."/>
            <person name="Finn R."/>
            <person name="Kale V."/>
            <person name="Holt S."/>
            <person name="Cochrane G."/>
            <person name="Meng A."/>
            <person name="Brown T."/>
            <person name="Cohen L."/>
        </authorList>
    </citation>
    <scope>NUCLEOTIDE SEQUENCE</scope>
    <source>
        <strain evidence="6">CCMP3303</strain>
    </source>
</reference>
<dbReference type="SUPFAM" id="SSF57903">
    <property type="entry name" value="FYVE/PHD zinc finger"/>
    <property type="match status" value="1"/>
</dbReference>
<evidence type="ECO:0000256" key="2">
    <source>
        <dbReference type="ARBA" id="ARBA00022670"/>
    </source>
</evidence>
<evidence type="ECO:0000259" key="5">
    <source>
        <dbReference type="PROSITE" id="PS50175"/>
    </source>
</evidence>
<evidence type="ECO:0000256" key="3">
    <source>
        <dbReference type="ARBA" id="ARBA00022750"/>
    </source>
</evidence>
<keyword evidence="2" id="KW-0645">Protease</keyword>
<dbReference type="AlphaFoldDB" id="A0A7S0FI46"/>
<keyword evidence="4" id="KW-0378">Hydrolase</keyword>
<dbReference type="PROSITE" id="PS50175">
    <property type="entry name" value="ASP_PROT_RETROV"/>
    <property type="match status" value="1"/>
</dbReference>
<gene>
    <name evidence="6" type="ORF">MPOL1434_LOCUS1650</name>
</gene>
<dbReference type="SUPFAM" id="SSF50630">
    <property type="entry name" value="Acid proteases"/>
    <property type="match status" value="1"/>
</dbReference>